<dbReference type="PANTHER" id="PTHR43386:SF25">
    <property type="entry name" value="PEPTIDE ABC TRANSPORTER PERMEASE PROTEIN"/>
    <property type="match status" value="1"/>
</dbReference>
<keyword evidence="3" id="KW-1003">Cell membrane</keyword>
<comment type="subcellular location">
    <subcellularLocation>
        <location evidence="1 7">Cell membrane</location>
        <topology evidence="1 7">Multi-pass membrane protein</topology>
    </subcellularLocation>
</comment>
<dbReference type="Pfam" id="PF00528">
    <property type="entry name" value="BPD_transp_1"/>
    <property type="match status" value="1"/>
</dbReference>
<feature type="domain" description="ABC transmembrane type-1" evidence="8">
    <location>
        <begin position="86"/>
        <end position="273"/>
    </location>
</feature>
<dbReference type="InterPro" id="IPR035906">
    <property type="entry name" value="MetI-like_sf"/>
</dbReference>
<feature type="transmembrane region" description="Helical" evidence="7">
    <location>
        <begin position="86"/>
        <end position="111"/>
    </location>
</feature>
<dbReference type="CDD" id="cd06261">
    <property type="entry name" value="TM_PBP2"/>
    <property type="match status" value="1"/>
</dbReference>
<gene>
    <name evidence="9" type="ORF">Dfulv_34815</name>
</gene>
<organism evidence="9 10">
    <name type="scientific">Dactylosporangium fulvum</name>
    <dbReference type="NCBI Taxonomy" id="53359"/>
    <lineage>
        <taxon>Bacteria</taxon>
        <taxon>Bacillati</taxon>
        <taxon>Actinomycetota</taxon>
        <taxon>Actinomycetes</taxon>
        <taxon>Micromonosporales</taxon>
        <taxon>Micromonosporaceae</taxon>
        <taxon>Dactylosporangium</taxon>
    </lineage>
</organism>
<dbReference type="InterPro" id="IPR000515">
    <property type="entry name" value="MetI-like"/>
</dbReference>
<name>A0ABY5VUZ5_9ACTN</name>
<evidence type="ECO:0000256" key="2">
    <source>
        <dbReference type="ARBA" id="ARBA00022448"/>
    </source>
</evidence>
<dbReference type="InterPro" id="IPR050366">
    <property type="entry name" value="BP-dependent_transpt_permease"/>
</dbReference>
<evidence type="ECO:0000256" key="1">
    <source>
        <dbReference type="ARBA" id="ARBA00004651"/>
    </source>
</evidence>
<dbReference type="PROSITE" id="PS50928">
    <property type="entry name" value="ABC_TM1"/>
    <property type="match status" value="1"/>
</dbReference>
<evidence type="ECO:0000256" key="4">
    <source>
        <dbReference type="ARBA" id="ARBA00022692"/>
    </source>
</evidence>
<evidence type="ECO:0000256" key="3">
    <source>
        <dbReference type="ARBA" id="ARBA00022475"/>
    </source>
</evidence>
<feature type="transmembrane region" description="Helical" evidence="7">
    <location>
        <begin position="211"/>
        <end position="231"/>
    </location>
</feature>
<evidence type="ECO:0000256" key="5">
    <source>
        <dbReference type="ARBA" id="ARBA00022989"/>
    </source>
</evidence>
<evidence type="ECO:0000259" key="8">
    <source>
        <dbReference type="PROSITE" id="PS50928"/>
    </source>
</evidence>
<feature type="transmembrane region" description="Helical" evidence="7">
    <location>
        <begin position="21"/>
        <end position="44"/>
    </location>
</feature>
<keyword evidence="10" id="KW-1185">Reference proteome</keyword>
<evidence type="ECO:0000313" key="9">
    <source>
        <dbReference type="EMBL" id="UWP80308.1"/>
    </source>
</evidence>
<dbReference type="SUPFAM" id="SSF161098">
    <property type="entry name" value="MetI-like"/>
    <property type="match status" value="1"/>
</dbReference>
<dbReference type="PANTHER" id="PTHR43386">
    <property type="entry name" value="OLIGOPEPTIDE TRANSPORT SYSTEM PERMEASE PROTEIN APPC"/>
    <property type="match status" value="1"/>
</dbReference>
<accession>A0ABY5VUZ5</accession>
<dbReference type="EMBL" id="CP073720">
    <property type="protein sequence ID" value="UWP80308.1"/>
    <property type="molecule type" value="Genomic_DNA"/>
</dbReference>
<evidence type="ECO:0000313" key="10">
    <source>
        <dbReference type="Proteomes" id="UP001059617"/>
    </source>
</evidence>
<protein>
    <submittedName>
        <fullName evidence="9">ABC transporter permease</fullName>
    </submittedName>
</protein>
<keyword evidence="5 7" id="KW-1133">Transmembrane helix</keyword>
<dbReference type="Proteomes" id="UP001059617">
    <property type="component" value="Chromosome"/>
</dbReference>
<feature type="transmembrane region" description="Helical" evidence="7">
    <location>
        <begin position="147"/>
        <end position="166"/>
    </location>
</feature>
<keyword evidence="4 7" id="KW-0812">Transmembrane</keyword>
<comment type="similarity">
    <text evidence="7">Belongs to the binding-protein-dependent transport system permease family.</text>
</comment>
<evidence type="ECO:0000256" key="7">
    <source>
        <dbReference type="RuleBase" id="RU363032"/>
    </source>
</evidence>
<dbReference type="Gene3D" id="1.10.3720.10">
    <property type="entry name" value="MetI-like"/>
    <property type="match status" value="1"/>
</dbReference>
<reference evidence="9" key="2">
    <citation type="submission" date="2022-09" db="EMBL/GenBank/DDBJ databases">
        <title>Biosynthetic gene clusters of Dactylosporangioum fulvum.</title>
        <authorList>
            <person name="Caradec T."/>
        </authorList>
    </citation>
    <scope>NUCLEOTIDE SEQUENCE</scope>
    <source>
        <strain evidence="9">NRRL B-16292</strain>
    </source>
</reference>
<feature type="transmembrane region" description="Helical" evidence="7">
    <location>
        <begin position="251"/>
        <end position="273"/>
    </location>
</feature>
<keyword evidence="2 7" id="KW-0813">Transport</keyword>
<evidence type="ECO:0000256" key="6">
    <source>
        <dbReference type="ARBA" id="ARBA00023136"/>
    </source>
</evidence>
<proteinExistence type="inferred from homology"/>
<feature type="transmembrane region" description="Helical" evidence="7">
    <location>
        <begin position="123"/>
        <end position="141"/>
    </location>
</feature>
<keyword evidence="6 7" id="KW-0472">Membrane</keyword>
<reference evidence="9" key="1">
    <citation type="submission" date="2021-04" db="EMBL/GenBank/DDBJ databases">
        <authorList>
            <person name="Hartkoorn R.C."/>
            <person name="Beaudoing E."/>
            <person name="Hot D."/>
        </authorList>
    </citation>
    <scope>NUCLEOTIDE SEQUENCE</scope>
    <source>
        <strain evidence="9">NRRL B-16292</strain>
    </source>
</reference>
<dbReference type="RefSeq" id="WP_259858066.1">
    <property type="nucleotide sequence ID" value="NZ_BAAAST010000009.1"/>
</dbReference>
<sequence>MTRIGGRPLPRKLAGWWRKSPGLCLSTGLIVLLILLSAFGPLFLQPPNLQHLPDKLQAPSGAHWLGTDDYGRDVLSRVVSAGRVSLGLGAAVTVSAVLLGSVIGLVAGFYGRSAGILMRIVDALQAFPVIILAIALAVGLNSKVPDAVGILIALTAVYTPLVARVVRSRTIVLARTGYVTAAKGSGVRGVHILLRHVAPNAFPAIVVQATFVYASALLSDAALGFLGLGVAPPTPTWGNMVADAKSSFEIAPWHMISPGVAIVISVAALSLAGDGLRVLVDPRSRAVAELQRIGSRRRRRGPSSQLKDS</sequence>